<dbReference type="Proteomes" id="UP001249851">
    <property type="component" value="Unassembled WGS sequence"/>
</dbReference>
<dbReference type="Pfam" id="PF00149">
    <property type="entry name" value="Metallophos"/>
    <property type="match status" value="1"/>
</dbReference>
<dbReference type="PANTHER" id="PTHR45668">
    <property type="entry name" value="SERINE/THREONINE-PROTEIN PHOSPHATASE 5-RELATED"/>
    <property type="match status" value="1"/>
</dbReference>
<evidence type="ECO:0000313" key="6">
    <source>
        <dbReference type="Proteomes" id="UP001249851"/>
    </source>
</evidence>
<protein>
    <submittedName>
        <fullName evidence="5">Serine/threonine-protein phosphatase 5</fullName>
    </submittedName>
</protein>
<comment type="cofactor">
    <cofactor evidence="1">
        <name>Mn(2+)</name>
        <dbReference type="ChEBI" id="CHEBI:29035"/>
    </cofactor>
</comment>
<keyword evidence="6" id="KW-1185">Reference proteome</keyword>
<proteinExistence type="predicted"/>
<dbReference type="Gene3D" id="3.60.21.10">
    <property type="match status" value="2"/>
</dbReference>
<dbReference type="InterPro" id="IPR051134">
    <property type="entry name" value="PPP_phosphatase"/>
</dbReference>
<keyword evidence="3" id="KW-0464">Manganese</keyword>
<sequence length="102" mass="11630">MADLFTEVYNWLPLCHLINKKVLVMHGGLFKRDDVKLEELRTIDRNRQPGEEGLIDQMGNKGAFITMGSDVKPNFTSYDAVPHPDVEPMAYANSFMSMFGFM</sequence>
<dbReference type="GO" id="GO:0046872">
    <property type="term" value="F:metal ion binding"/>
    <property type="evidence" value="ECO:0007669"/>
    <property type="project" value="UniProtKB-KW"/>
</dbReference>
<evidence type="ECO:0000256" key="1">
    <source>
        <dbReference type="ARBA" id="ARBA00001936"/>
    </source>
</evidence>
<evidence type="ECO:0000259" key="4">
    <source>
        <dbReference type="Pfam" id="PF00149"/>
    </source>
</evidence>
<dbReference type="InterPro" id="IPR004843">
    <property type="entry name" value="Calcineurin-like_PHP"/>
</dbReference>
<dbReference type="AlphaFoldDB" id="A0AAD9Q427"/>
<dbReference type="InterPro" id="IPR029052">
    <property type="entry name" value="Metallo-depent_PP-like"/>
</dbReference>
<keyword evidence="2" id="KW-0479">Metal-binding</keyword>
<gene>
    <name evidence="5" type="ORF">P5673_024297</name>
</gene>
<organism evidence="5 6">
    <name type="scientific">Acropora cervicornis</name>
    <name type="common">Staghorn coral</name>
    <dbReference type="NCBI Taxonomy" id="6130"/>
    <lineage>
        <taxon>Eukaryota</taxon>
        <taxon>Metazoa</taxon>
        <taxon>Cnidaria</taxon>
        <taxon>Anthozoa</taxon>
        <taxon>Hexacorallia</taxon>
        <taxon>Scleractinia</taxon>
        <taxon>Astrocoeniina</taxon>
        <taxon>Acroporidae</taxon>
        <taxon>Acropora</taxon>
    </lineage>
</organism>
<dbReference type="SUPFAM" id="SSF56300">
    <property type="entry name" value="Metallo-dependent phosphatases"/>
    <property type="match status" value="1"/>
</dbReference>
<reference evidence="5" key="1">
    <citation type="journal article" date="2023" name="G3 (Bethesda)">
        <title>Whole genome assembly and annotation of the endangered Caribbean coral Acropora cervicornis.</title>
        <authorList>
            <person name="Selwyn J.D."/>
            <person name="Vollmer S.V."/>
        </authorList>
    </citation>
    <scope>NUCLEOTIDE SEQUENCE</scope>
    <source>
        <strain evidence="5">K2</strain>
    </source>
</reference>
<evidence type="ECO:0000256" key="2">
    <source>
        <dbReference type="ARBA" id="ARBA00022723"/>
    </source>
</evidence>
<comment type="caution">
    <text evidence="5">The sequence shown here is derived from an EMBL/GenBank/DDBJ whole genome shotgun (WGS) entry which is preliminary data.</text>
</comment>
<evidence type="ECO:0000313" key="5">
    <source>
        <dbReference type="EMBL" id="KAK2554291.1"/>
    </source>
</evidence>
<reference evidence="5" key="2">
    <citation type="journal article" date="2023" name="Science">
        <title>Genomic signatures of disease resistance in endangered staghorn corals.</title>
        <authorList>
            <person name="Vollmer S.V."/>
            <person name="Selwyn J.D."/>
            <person name="Despard B.A."/>
            <person name="Roesel C.L."/>
        </authorList>
    </citation>
    <scope>NUCLEOTIDE SEQUENCE</scope>
    <source>
        <strain evidence="5">K2</strain>
    </source>
</reference>
<dbReference type="GO" id="GO:0016787">
    <property type="term" value="F:hydrolase activity"/>
    <property type="evidence" value="ECO:0007669"/>
    <property type="project" value="InterPro"/>
</dbReference>
<name>A0AAD9Q427_ACRCE</name>
<dbReference type="PANTHER" id="PTHR45668:SF5">
    <property type="entry name" value="SERINE_THREONINE-PROTEIN PHOSPHATASE 5"/>
    <property type="match status" value="1"/>
</dbReference>
<dbReference type="EMBL" id="JARQWQ010000071">
    <property type="protein sequence ID" value="KAK2554291.1"/>
    <property type="molecule type" value="Genomic_DNA"/>
</dbReference>
<accession>A0AAD9Q427</accession>
<feature type="domain" description="Calcineurin-like phosphoesterase" evidence="4">
    <location>
        <begin position="5"/>
        <end position="58"/>
    </location>
</feature>
<evidence type="ECO:0000256" key="3">
    <source>
        <dbReference type="ARBA" id="ARBA00023211"/>
    </source>
</evidence>